<dbReference type="EMBL" id="AZIL01000869">
    <property type="protein sequence ID" value="EWM25629.1"/>
    <property type="molecule type" value="Genomic_DNA"/>
</dbReference>
<comment type="caution">
    <text evidence="1">The sequence shown here is derived from an EMBL/GenBank/DDBJ whole genome shotgun (WGS) entry which is preliminary data.</text>
</comment>
<protein>
    <submittedName>
        <fullName evidence="1">Uncharacterized protein</fullName>
    </submittedName>
</protein>
<evidence type="ECO:0000313" key="2">
    <source>
        <dbReference type="Proteomes" id="UP000019335"/>
    </source>
</evidence>
<evidence type="ECO:0000313" key="1">
    <source>
        <dbReference type="EMBL" id="EWM25629.1"/>
    </source>
</evidence>
<dbReference type="Proteomes" id="UP000019335">
    <property type="component" value="Chromosome 10"/>
</dbReference>
<organism evidence="1 2">
    <name type="scientific">Nannochloropsis gaditana</name>
    <dbReference type="NCBI Taxonomy" id="72520"/>
    <lineage>
        <taxon>Eukaryota</taxon>
        <taxon>Sar</taxon>
        <taxon>Stramenopiles</taxon>
        <taxon>Ochrophyta</taxon>
        <taxon>Eustigmatophyceae</taxon>
        <taxon>Eustigmatales</taxon>
        <taxon>Monodopsidaceae</taxon>
        <taxon>Nannochloropsis</taxon>
    </lineage>
</organism>
<sequence length="178" mass="20221">MCIPFFQAKILVPFNGVLNRADSNQGYFRAKCGYSERDIHRLHNMQALSSPRKKQGRFRPVGDLAQHCILLLAYGRIKSYKSNLVERGILAKHVSKIATEKLRMNGPAIHFRETFRQASIAGLHCENHVVVQAQILKVASLYTYWRAMKQIGPQELFFACFATAPFATVHLLSVHQPL</sequence>
<proteinExistence type="predicted"/>
<keyword evidence="2" id="KW-1185">Reference proteome</keyword>
<gene>
    <name evidence="1" type="ORF">Naga_100037g15</name>
</gene>
<accession>W7TZ11</accession>
<dbReference type="AlphaFoldDB" id="W7TZ11"/>
<name>W7TZ11_9STRA</name>
<reference evidence="1 2" key="1">
    <citation type="journal article" date="2014" name="Mol. Plant">
        <title>Chromosome Scale Genome Assembly and Transcriptome Profiling of Nannochloropsis gaditana in Nitrogen Depletion.</title>
        <authorList>
            <person name="Corteggiani Carpinelli E."/>
            <person name="Telatin A."/>
            <person name="Vitulo N."/>
            <person name="Forcato C."/>
            <person name="D'Angelo M."/>
            <person name="Schiavon R."/>
            <person name="Vezzi A."/>
            <person name="Giacometti G.M."/>
            <person name="Morosinotto T."/>
            <person name="Valle G."/>
        </authorList>
    </citation>
    <scope>NUCLEOTIDE SEQUENCE [LARGE SCALE GENOMIC DNA]</scope>
    <source>
        <strain evidence="1 2">B-31</strain>
    </source>
</reference>